<gene>
    <name evidence="7" type="ORF">NQ315_016218</name>
</gene>
<evidence type="ECO:0000256" key="1">
    <source>
        <dbReference type="ARBA" id="ARBA00022723"/>
    </source>
</evidence>
<protein>
    <recommendedName>
        <fullName evidence="6">THAP-type domain-containing protein</fullName>
    </recommendedName>
</protein>
<keyword evidence="2 5" id="KW-0863">Zinc-finger</keyword>
<dbReference type="PROSITE" id="PS50950">
    <property type="entry name" value="ZF_THAP"/>
    <property type="match status" value="1"/>
</dbReference>
<dbReference type="InterPro" id="IPR006612">
    <property type="entry name" value="THAP_Znf"/>
</dbReference>
<dbReference type="EMBL" id="JANEYG010000079">
    <property type="protein sequence ID" value="KAJ8914140.1"/>
    <property type="molecule type" value="Genomic_DNA"/>
</dbReference>
<proteinExistence type="predicted"/>
<dbReference type="GO" id="GO:0003677">
    <property type="term" value="F:DNA binding"/>
    <property type="evidence" value="ECO:0007669"/>
    <property type="project" value="UniProtKB-UniRule"/>
</dbReference>
<reference evidence="7 8" key="1">
    <citation type="journal article" date="2023" name="Insect Mol. Biol.">
        <title>Genome sequencing provides insights into the evolution of gene families encoding plant cell wall-degrading enzymes in longhorned beetles.</title>
        <authorList>
            <person name="Shin N.R."/>
            <person name="Okamura Y."/>
            <person name="Kirsch R."/>
            <person name="Pauchet Y."/>
        </authorList>
    </citation>
    <scope>NUCLEOTIDE SEQUENCE [LARGE SCALE GENOMIC DNA]</scope>
    <source>
        <strain evidence="7">EAD_L_NR</strain>
    </source>
</reference>
<comment type="caution">
    <text evidence="7">The sequence shown here is derived from an EMBL/GenBank/DDBJ whole genome shotgun (WGS) entry which is preliminary data.</text>
</comment>
<sequence>MEKTCIVSSCRSTSVVTPTKIFVTVPKNMERRKAWFSALGEDNAPKGNAYYCCEDHFDLSKDSINWMRFKLMKGIPLRMKDDVVPYRNLPNLCTSAAVTPTDVLKKHVNEDSTSSPYKKRKIIDHTRVVVGCSTIETLSSENMSTPTSSLNQSASSLTSITNVSEDENLNQMEYENLPENRKDTTMTLIQNNSRYYLGLPKDIYILVHIITQHENT</sequence>
<evidence type="ECO:0000256" key="4">
    <source>
        <dbReference type="ARBA" id="ARBA00023125"/>
    </source>
</evidence>
<dbReference type="Pfam" id="PF05485">
    <property type="entry name" value="THAP"/>
    <property type="match status" value="1"/>
</dbReference>
<dbReference type="Proteomes" id="UP001159042">
    <property type="component" value="Unassembled WGS sequence"/>
</dbReference>
<dbReference type="AlphaFoldDB" id="A0AAV8VJ55"/>
<organism evidence="7 8">
    <name type="scientific">Exocentrus adspersus</name>
    <dbReference type="NCBI Taxonomy" id="1586481"/>
    <lineage>
        <taxon>Eukaryota</taxon>
        <taxon>Metazoa</taxon>
        <taxon>Ecdysozoa</taxon>
        <taxon>Arthropoda</taxon>
        <taxon>Hexapoda</taxon>
        <taxon>Insecta</taxon>
        <taxon>Pterygota</taxon>
        <taxon>Neoptera</taxon>
        <taxon>Endopterygota</taxon>
        <taxon>Coleoptera</taxon>
        <taxon>Polyphaga</taxon>
        <taxon>Cucujiformia</taxon>
        <taxon>Chrysomeloidea</taxon>
        <taxon>Cerambycidae</taxon>
        <taxon>Lamiinae</taxon>
        <taxon>Acanthocinini</taxon>
        <taxon>Exocentrus</taxon>
    </lineage>
</organism>
<feature type="domain" description="THAP-type" evidence="6">
    <location>
        <begin position="1"/>
        <end position="88"/>
    </location>
</feature>
<keyword evidence="1" id="KW-0479">Metal-binding</keyword>
<keyword evidence="4 5" id="KW-0238">DNA-binding</keyword>
<evidence type="ECO:0000259" key="6">
    <source>
        <dbReference type="PROSITE" id="PS50950"/>
    </source>
</evidence>
<evidence type="ECO:0000313" key="8">
    <source>
        <dbReference type="Proteomes" id="UP001159042"/>
    </source>
</evidence>
<dbReference type="GO" id="GO:0008270">
    <property type="term" value="F:zinc ion binding"/>
    <property type="evidence" value="ECO:0007669"/>
    <property type="project" value="UniProtKB-KW"/>
</dbReference>
<evidence type="ECO:0000256" key="5">
    <source>
        <dbReference type="PROSITE-ProRule" id="PRU00309"/>
    </source>
</evidence>
<evidence type="ECO:0000256" key="2">
    <source>
        <dbReference type="ARBA" id="ARBA00022771"/>
    </source>
</evidence>
<accession>A0AAV8VJ55</accession>
<dbReference type="SUPFAM" id="SSF57716">
    <property type="entry name" value="Glucocorticoid receptor-like (DNA-binding domain)"/>
    <property type="match status" value="1"/>
</dbReference>
<name>A0AAV8VJ55_9CUCU</name>
<evidence type="ECO:0000313" key="7">
    <source>
        <dbReference type="EMBL" id="KAJ8914140.1"/>
    </source>
</evidence>
<keyword evidence="8" id="KW-1185">Reference proteome</keyword>
<evidence type="ECO:0000256" key="3">
    <source>
        <dbReference type="ARBA" id="ARBA00022833"/>
    </source>
</evidence>
<keyword evidence="3" id="KW-0862">Zinc</keyword>